<keyword evidence="4" id="KW-0663">Pyridoxal phosphate</keyword>
<keyword evidence="6" id="KW-1185">Reference proteome</keyword>
<dbReference type="Gene3D" id="3.90.1150.10">
    <property type="entry name" value="Aspartate Aminotransferase, domain 1"/>
    <property type="match status" value="1"/>
</dbReference>
<evidence type="ECO:0000313" key="6">
    <source>
        <dbReference type="Proteomes" id="UP000222542"/>
    </source>
</evidence>
<reference evidence="5 6" key="1">
    <citation type="journal article" date="2014" name="Nat. Genet.">
        <title>Genome sequence of the hot pepper provides insights into the evolution of pungency in Capsicum species.</title>
        <authorList>
            <person name="Kim S."/>
            <person name="Park M."/>
            <person name="Yeom S.I."/>
            <person name="Kim Y.M."/>
            <person name="Lee J.M."/>
            <person name="Lee H.A."/>
            <person name="Seo E."/>
            <person name="Choi J."/>
            <person name="Cheong K."/>
            <person name="Kim K.T."/>
            <person name="Jung K."/>
            <person name="Lee G.W."/>
            <person name="Oh S.K."/>
            <person name="Bae C."/>
            <person name="Kim S.B."/>
            <person name="Lee H.Y."/>
            <person name="Kim S.Y."/>
            <person name="Kim M.S."/>
            <person name="Kang B.C."/>
            <person name="Jo Y.D."/>
            <person name="Yang H.B."/>
            <person name="Jeong H.J."/>
            <person name="Kang W.H."/>
            <person name="Kwon J.K."/>
            <person name="Shin C."/>
            <person name="Lim J.Y."/>
            <person name="Park J.H."/>
            <person name="Huh J.H."/>
            <person name="Kim J.S."/>
            <person name="Kim B.D."/>
            <person name="Cohen O."/>
            <person name="Paran I."/>
            <person name="Suh M.C."/>
            <person name="Lee S.B."/>
            <person name="Kim Y.K."/>
            <person name="Shin Y."/>
            <person name="Noh S.J."/>
            <person name="Park J."/>
            <person name="Seo Y.S."/>
            <person name="Kwon S.Y."/>
            <person name="Kim H.A."/>
            <person name="Park J.M."/>
            <person name="Kim H.J."/>
            <person name="Choi S.B."/>
            <person name="Bosland P.W."/>
            <person name="Reeves G."/>
            <person name="Jo S.H."/>
            <person name="Lee B.W."/>
            <person name="Cho H.T."/>
            <person name="Choi H.S."/>
            <person name="Lee M.S."/>
            <person name="Yu Y."/>
            <person name="Do Choi Y."/>
            <person name="Park B.S."/>
            <person name="van Deynze A."/>
            <person name="Ashrafi H."/>
            <person name="Hill T."/>
            <person name="Kim W.T."/>
            <person name="Pai H.S."/>
            <person name="Ahn H.K."/>
            <person name="Yeam I."/>
            <person name="Giovannoni J.J."/>
            <person name="Rose J.K."/>
            <person name="Sorensen I."/>
            <person name="Lee S.J."/>
            <person name="Kim R.W."/>
            <person name="Choi I.Y."/>
            <person name="Choi B.S."/>
            <person name="Lim J.S."/>
            <person name="Lee Y.H."/>
            <person name="Choi D."/>
        </authorList>
    </citation>
    <scope>NUCLEOTIDE SEQUENCE [LARGE SCALE GENOMIC DNA]</scope>
    <source>
        <strain evidence="6">cv. CM334</strain>
    </source>
</reference>
<accession>A0A2G3AFS5</accession>
<evidence type="ECO:0000256" key="3">
    <source>
        <dbReference type="ARBA" id="ARBA00022679"/>
    </source>
</evidence>
<dbReference type="Gramene" id="PHT93060">
    <property type="protein sequence ID" value="PHT93060"/>
    <property type="gene ID" value="T459_00942"/>
</dbReference>
<comment type="caution">
    <text evidence="5">The sequence shown here is derived from an EMBL/GenBank/DDBJ whole genome shotgun (WGS) entry which is preliminary data.</text>
</comment>
<comment type="cofactor">
    <cofactor evidence="1">
        <name>pyridoxal 5'-phosphate</name>
        <dbReference type="ChEBI" id="CHEBI:597326"/>
    </cofactor>
</comment>
<dbReference type="InterPro" id="IPR019942">
    <property type="entry name" value="DapL/ALD1"/>
</dbReference>
<protein>
    <submittedName>
        <fullName evidence="5">Uncharacterized protein</fullName>
    </submittedName>
</protein>
<evidence type="ECO:0000313" key="5">
    <source>
        <dbReference type="EMBL" id="PHT93060.1"/>
    </source>
</evidence>
<evidence type="ECO:0000256" key="1">
    <source>
        <dbReference type="ARBA" id="ARBA00001933"/>
    </source>
</evidence>
<evidence type="ECO:0000256" key="2">
    <source>
        <dbReference type="ARBA" id="ARBA00022576"/>
    </source>
</evidence>
<evidence type="ECO:0000256" key="4">
    <source>
        <dbReference type="ARBA" id="ARBA00022898"/>
    </source>
</evidence>
<keyword evidence="3" id="KW-0808">Transferase</keyword>
<sequence length="180" mass="20280">MLGSLEFELGWTAIPKALLYADGFPVAKDLSHCLYTSFNVHPTLLKLVVWLAFHLMVSRLRWMWLVTTNKTQFIMDTFNSLGYKVYGGKNEPYMCVCFPGRSSWGVFCEILEKAHVVTTPGCDFGPGGEGFVRVEEVKKEREREKIVIKGVKLDGVGSVDCESGRVKIESVNFIQFGSNR</sequence>
<reference evidence="5 6" key="2">
    <citation type="journal article" date="2017" name="Genome Biol.">
        <title>New reference genome sequences of hot pepper reveal the massive evolution of plant disease-resistance genes by retroduplication.</title>
        <authorList>
            <person name="Kim S."/>
            <person name="Park J."/>
            <person name="Yeom S.I."/>
            <person name="Kim Y.M."/>
            <person name="Seo E."/>
            <person name="Kim K.T."/>
            <person name="Kim M.S."/>
            <person name="Lee J.M."/>
            <person name="Cheong K."/>
            <person name="Shin H.S."/>
            <person name="Kim S.B."/>
            <person name="Han K."/>
            <person name="Lee J."/>
            <person name="Park M."/>
            <person name="Lee H.A."/>
            <person name="Lee H.Y."/>
            <person name="Lee Y."/>
            <person name="Oh S."/>
            <person name="Lee J.H."/>
            <person name="Choi E."/>
            <person name="Choi E."/>
            <person name="Lee S.E."/>
            <person name="Jeon J."/>
            <person name="Kim H."/>
            <person name="Choi G."/>
            <person name="Song H."/>
            <person name="Lee J."/>
            <person name="Lee S.C."/>
            <person name="Kwon J.K."/>
            <person name="Lee H.Y."/>
            <person name="Koo N."/>
            <person name="Hong Y."/>
            <person name="Kim R.W."/>
            <person name="Kang W.H."/>
            <person name="Huh J.H."/>
            <person name="Kang B.C."/>
            <person name="Yang T.J."/>
            <person name="Lee Y.H."/>
            <person name="Bennetzen J.L."/>
            <person name="Choi D."/>
        </authorList>
    </citation>
    <scope>NUCLEOTIDE SEQUENCE [LARGE SCALE GENOMIC DNA]</scope>
    <source>
        <strain evidence="6">cv. CM334</strain>
    </source>
</reference>
<dbReference type="EMBL" id="AYRZ02000001">
    <property type="protein sequence ID" value="PHT93060.1"/>
    <property type="molecule type" value="Genomic_DNA"/>
</dbReference>
<dbReference type="SUPFAM" id="SSF53383">
    <property type="entry name" value="PLP-dependent transferases"/>
    <property type="match status" value="1"/>
</dbReference>
<dbReference type="GO" id="GO:0008483">
    <property type="term" value="F:transaminase activity"/>
    <property type="evidence" value="ECO:0007669"/>
    <property type="project" value="UniProtKB-KW"/>
</dbReference>
<dbReference type="InterPro" id="IPR015422">
    <property type="entry name" value="PyrdxlP-dep_Trfase_small"/>
</dbReference>
<dbReference type="InterPro" id="IPR015424">
    <property type="entry name" value="PyrdxlP-dep_Trfase"/>
</dbReference>
<proteinExistence type="predicted"/>
<gene>
    <name evidence="5" type="ORF">T459_00942</name>
</gene>
<keyword evidence="2" id="KW-0032">Aminotransferase</keyword>
<dbReference type="Proteomes" id="UP000222542">
    <property type="component" value="Unassembled WGS sequence"/>
</dbReference>
<dbReference type="PANTHER" id="PTHR43144">
    <property type="entry name" value="AMINOTRANSFERASE"/>
    <property type="match status" value="1"/>
</dbReference>
<dbReference type="STRING" id="4072.A0A2G3AFS5"/>
<name>A0A2G3AFS5_CAPAN</name>
<organism evidence="5 6">
    <name type="scientific">Capsicum annuum</name>
    <name type="common">Capsicum pepper</name>
    <dbReference type="NCBI Taxonomy" id="4072"/>
    <lineage>
        <taxon>Eukaryota</taxon>
        <taxon>Viridiplantae</taxon>
        <taxon>Streptophyta</taxon>
        <taxon>Embryophyta</taxon>
        <taxon>Tracheophyta</taxon>
        <taxon>Spermatophyta</taxon>
        <taxon>Magnoliopsida</taxon>
        <taxon>eudicotyledons</taxon>
        <taxon>Gunneridae</taxon>
        <taxon>Pentapetalae</taxon>
        <taxon>asterids</taxon>
        <taxon>lamiids</taxon>
        <taxon>Solanales</taxon>
        <taxon>Solanaceae</taxon>
        <taxon>Solanoideae</taxon>
        <taxon>Capsiceae</taxon>
        <taxon>Capsicum</taxon>
    </lineage>
</organism>
<dbReference type="AlphaFoldDB" id="A0A2G3AFS5"/>